<accession>A0ABP1NSV7</accession>
<dbReference type="SUPFAM" id="SSF55418">
    <property type="entry name" value="eIF4e-like"/>
    <property type="match status" value="1"/>
</dbReference>
<dbReference type="Proteomes" id="UP001642520">
    <property type="component" value="Unassembled WGS sequence"/>
</dbReference>
<keyword evidence="8" id="KW-1185">Reference proteome</keyword>
<protein>
    <recommendedName>
        <fullName evidence="9">EIF-4F 25 kDa subunit</fullName>
    </recommendedName>
</protein>
<proteinExistence type="inferred from homology"/>
<dbReference type="EMBL" id="CAXAJV020001293">
    <property type="protein sequence ID" value="CAL7943326.1"/>
    <property type="molecule type" value="Genomic_DNA"/>
</dbReference>
<dbReference type="PANTHER" id="PTHR11960">
    <property type="entry name" value="EUKARYOTIC TRANSLATION INITIATION FACTOR 4E RELATED"/>
    <property type="match status" value="1"/>
</dbReference>
<gene>
    <name evidence="7" type="ORF">XYLVIOL_LOCUS6023</name>
</gene>
<evidence type="ECO:0000256" key="1">
    <source>
        <dbReference type="ARBA" id="ARBA00009860"/>
    </source>
</evidence>
<dbReference type="InterPro" id="IPR023398">
    <property type="entry name" value="TIF_eIF4e-like"/>
</dbReference>
<evidence type="ECO:0000256" key="2">
    <source>
        <dbReference type="ARBA" id="ARBA00022540"/>
    </source>
</evidence>
<dbReference type="Gene3D" id="3.30.760.10">
    <property type="entry name" value="RNA Cap, Translation Initiation Factor Eif4e"/>
    <property type="match status" value="2"/>
</dbReference>
<sequence>MATSNTEEIEDVERKDQEVVNFNEFPPEVLIKHPLQHTWTLWYYEPDRNKTWEESQREITSFDTAEDFWSMFKQGIRPMWEDDANKCGGRWLINLEKKQRNTDLDHFWLETLLCMIGEAFNGYSDDICGAVVNVRPKGDKIGVWTANANSEDSVMEIGRKLRERLKIASKLTIGYQIHKDVMVKVGSQTKNAYVV</sequence>
<reference evidence="7 8" key="1">
    <citation type="submission" date="2024-08" db="EMBL/GenBank/DDBJ databases">
        <authorList>
            <person name="Will J Nash"/>
            <person name="Angela Man"/>
            <person name="Seanna McTaggart"/>
            <person name="Kendall Baker"/>
            <person name="Tom Barker"/>
            <person name="Leah Catchpole"/>
            <person name="Alex Durrant"/>
            <person name="Karim Gharbi"/>
            <person name="Naomi Irish"/>
            <person name="Gemy Kaithakottil"/>
            <person name="Debby Ku"/>
            <person name="Aaliyah Providence"/>
            <person name="Felix Shaw"/>
            <person name="David Swarbreck"/>
            <person name="Chris Watkins"/>
            <person name="Ann M. McCartney"/>
            <person name="Giulio Formenti"/>
            <person name="Alice Mouton"/>
            <person name="Noel Vella"/>
            <person name="Bjorn M von Reumont"/>
            <person name="Adriana Vella"/>
            <person name="Wilfried Haerty"/>
        </authorList>
    </citation>
    <scope>NUCLEOTIDE SEQUENCE [LARGE SCALE GENOMIC DNA]</scope>
</reference>
<dbReference type="InterPro" id="IPR001040">
    <property type="entry name" value="TIF_eIF_4E"/>
</dbReference>
<evidence type="ECO:0000256" key="4">
    <source>
        <dbReference type="ARBA" id="ARBA00022884"/>
    </source>
</evidence>
<comment type="caution">
    <text evidence="7">The sequence shown here is derived from an EMBL/GenBank/DDBJ whole genome shotgun (WGS) entry which is preliminary data.</text>
</comment>
<evidence type="ECO:0000313" key="8">
    <source>
        <dbReference type="Proteomes" id="UP001642520"/>
    </source>
</evidence>
<dbReference type="Pfam" id="PF01652">
    <property type="entry name" value="IF4E"/>
    <property type="match status" value="1"/>
</dbReference>
<evidence type="ECO:0008006" key="9">
    <source>
        <dbReference type="Google" id="ProtNLM"/>
    </source>
</evidence>
<organism evidence="7 8">
    <name type="scientific">Xylocopa violacea</name>
    <name type="common">Violet carpenter bee</name>
    <name type="synonym">Apis violacea</name>
    <dbReference type="NCBI Taxonomy" id="135666"/>
    <lineage>
        <taxon>Eukaryota</taxon>
        <taxon>Metazoa</taxon>
        <taxon>Ecdysozoa</taxon>
        <taxon>Arthropoda</taxon>
        <taxon>Hexapoda</taxon>
        <taxon>Insecta</taxon>
        <taxon>Pterygota</taxon>
        <taxon>Neoptera</taxon>
        <taxon>Endopterygota</taxon>
        <taxon>Hymenoptera</taxon>
        <taxon>Apocrita</taxon>
        <taxon>Aculeata</taxon>
        <taxon>Apoidea</taxon>
        <taxon>Anthophila</taxon>
        <taxon>Apidae</taxon>
        <taxon>Xylocopa</taxon>
        <taxon>Xylocopa</taxon>
    </lineage>
</organism>
<keyword evidence="2 6" id="KW-0396">Initiation factor</keyword>
<keyword evidence="3" id="KW-0810">Translation regulation</keyword>
<name>A0ABP1NSV7_XYLVO</name>
<keyword evidence="5 6" id="KW-0648">Protein biosynthesis</keyword>
<keyword evidence="4 6" id="KW-0694">RNA-binding</keyword>
<evidence type="ECO:0000256" key="5">
    <source>
        <dbReference type="ARBA" id="ARBA00022917"/>
    </source>
</evidence>
<dbReference type="PANTHER" id="PTHR11960:SF8">
    <property type="entry name" value="EUKARYOTIC TRANSLATION INITIATION FACTOR 4E1-RELATED"/>
    <property type="match status" value="1"/>
</dbReference>
<evidence type="ECO:0000256" key="6">
    <source>
        <dbReference type="RuleBase" id="RU004374"/>
    </source>
</evidence>
<evidence type="ECO:0000313" key="7">
    <source>
        <dbReference type="EMBL" id="CAL7943326.1"/>
    </source>
</evidence>
<comment type="similarity">
    <text evidence="1 6">Belongs to the eukaryotic initiation factor 4E family.</text>
</comment>
<evidence type="ECO:0000256" key="3">
    <source>
        <dbReference type="ARBA" id="ARBA00022845"/>
    </source>
</evidence>